<protein>
    <submittedName>
        <fullName evidence="6">AAA family ATPase</fullName>
    </submittedName>
</protein>
<dbReference type="InterPro" id="IPR016032">
    <property type="entry name" value="Sig_transdc_resp-reg_C-effctor"/>
</dbReference>
<dbReference type="PANTHER" id="PTHR16305">
    <property type="entry name" value="TESTICULAR SOLUBLE ADENYLYL CYCLASE"/>
    <property type="match status" value="1"/>
</dbReference>
<keyword evidence="1" id="KW-0547">Nucleotide-binding</keyword>
<keyword evidence="7" id="KW-1185">Reference proteome</keyword>
<dbReference type="InterPro" id="IPR001867">
    <property type="entry name" value="OmpR/PhoB-type_DNA-bd"/>
</dbReference>
<name>A0A9J7BHC7_9BACT</name>
<organism evidence="6 7">
    <name type="scientific">Occallatibacter riparius</name>
    <dbReference type="NCBI Taxonomy" id="1002689"/>
    <lineage>
        <taxon>Bacteria</taxon>
        <taxon>Pseudomonadati</taxon>
        <taxon>Acidobacteriota</taxon>
        <taxon>Terriglobia</taxon>
        <taxon>Terriglobales</taxon>
        <taxon>Acidobacteriaceae</taxon>
        <taxon>Occallatibacter</taxon>
    </lineage>
</organism>
<dbReference type="Pfam" id="PF00486">
    <property type="entry name" value="Trans_reg_C"/>
    <property type="match status" value="1"/>
</dbReference>
<evidence type="ECO:0000259" key="5">
    <source>
        <dbReference type="PROSITE" id="PS51755"/>
    </source>
</evidence>
<keyword evidence="3 4" id="KW-0238">DNA-binding</keyword>
<dbReference type="InterPro" id="IPR036388">
    <property type="entry name" value="WH-like_DNA-bd_sf"/>
</dbReference>
<dbReference type="CDD" id="cd00383">
    <property type="entry name" value="trans_reg_C"/>
    <property type="match status" value="1"/>
</dbReference>
<evidence type="ECO:0000256" key="3">
    <source>
        <dbReference type="ARBA" id="ARBA00023125"/>
    </source>
</evidence>
<dbReference type="KEGG" id="orp:MOP44_16275"/>
<dbReference type="RefSeq" id="WP_260791230.1">
    <property type="nucleotide sequence ID" value="NZ_CP093313.1"/>
</dbReference>
<dbReference type="SMART" id="SM00862">
    <property type="entry name" value="Trans_reg_C"/>
    <property type="match status" value="1"/>
</dbReference>
<dbReference type="PROSITE" id="PS51755">
    <property type="entry name" value="OMPR_PHOB"/>
    <property type="match status" value="1"/>
</dbReference>
<dbReference type="Gene3D" id="3.40.50.300">
    <property type="entry name" value="P-loop containing nucleotide triphosphate hydrolases"/>
    <property type="match status" value="1"/>
</dbReference>
<dbReference type="AlphaFoldDB" id="A0A9J7BHC7"/>
<dbReference type="Proteomes" id="UP001059380">
    <property type="component" value="Chromosome"/>
</dbReference>
<dbReference type="PANTHER" id="PTHR16305:SF28">
    <property type="entry name" value="GUANYLATE CYCLASE DOMAIN-CONTAINING PROTEIN"/>
    <property type="match status" value="1"/>
</dbReference>
<dbReference type="Gene3D" id="1.10.10.10">
    <property type="entry name" value="Winged helix-like DNA-binding domain superfamily/Winged helix DNA-binding domain"/>
    <property type="match status" value="1"/>
</dbReference>
<evidence type="ECO:0000256" key="1">
    <source>
        <dbReference type="ARBA" id="ARBA00022741"/>
    </source>
</evidence>
<dbReference type="GO" id="GO:0005524">
    <property type="term" value="F:ATP binding"/>
    <property type="evidence" value="ECO:0007669"/>
    <property type="project" value="UniProtKB-KW"/>
</dbReference>
<dbReference type="EMBL" id="CP093313">
    <property type="protein sequence ID" value="UWZ82127.1"/>
    <property type="molecule type" value="Genomic_DNA"/>
</dbReference>
<dbReference type="Pfam" id="PF13191">
    <property type="entry name" value="AAA_16"/>
    <property type="match status" value="1"/>
</dbReference>
<dbReference type="GO" id="GO:0006355">
    <property type="term" value="P:regulation of DNA-templated transcription"/>
    <property type="evidence" value="ECO:0007669"/>
    <property type="project" value="InterPro"/>
</dbReference>
<dbReference type="SUPFAM" id="SSF46894">
    <property type="entry name" value="C-terminal effector domain of the bipartite response regulators"/>
    <property type="match status" value="1"/>
</dbReference>
<evidence type="ECO:0000313" key="7">
    <source>
        <dbReference type="Proteomes" id="UP001059380"/>
    </source>
</evidence>
<dbReference type="GO" id="GO:0000160">
    <property type="term" value="P:phosphorelay signal transduction system"/>
    <property type="evidence" value="ECO:0007669"/>
    <property type="project" value="InterPro"/>
</dbReference>
<keyword evidence="2" id="KW-0067">ATP-binding</keyword>
<evidence type="ECO:0000313" key="6">
    <source>
        <dbReference type="EMBL" id="UWZ82127.1"/>
    </source>
</evidence>
<dbReference type="InterPro" id="IPR041664">
    <property type="entry name" value="AAA_16"/>
</dbReference>
<sequence length="604" mass="66269">MKQFGTFTLDTLNECLWRAGVRIALPPKPFAVLRYLVEHAGRLVSHDELLDALWPETYVQPQVLRTYMLDLRRVLEDDARNPRFIQSLPKRGYCFIANITEGVASSAGAATPLAVTTPPAPNIVGRDSELACLQATMQQAASGARQIVFITGESGIGKSALIDAFRGIVEAAQVATAAFGQCVPGFAGKQDYYPLADAFRCGSESAPDSAIRRVLRKQAAGSAAPDIEADLGASPVPGELCAALEDMAMDRPLLLILEDLEWSDDSTLAVLSALARRRGPAKLMIVVTVSPRTGSKAEALTRLMHDLCLRRLCTHLSLGRLSKSSVAKVLRARLGQEELPEGLHEFVHLQSEGNPRFVFAILEHLISEKLLTRTDNGDDTRWELRPLEQDAATPGELARMIELEIEHLSEEEQQLLEAASLATVAFPAWMVAAALGKDVATAEEACDALVRRVSFVKRAGEDELPDGTRSSFYVFAHAMFREVLYQRQSAARRAARHARVADRLRAIFYGRDELIAREAAAHYEAAGDWSNAMAMLRIAAQRALEMKAFSEAADLHQQIARLSNYTTRNGLLPASKDVYDELMWSHDSHDIDAARISRSTSAKA</sequence>
<proteinExistence type="predicted"/>
<dbReference type="GO" id="GO:0005737">
    <property type="term" value="C:cytoplasm"/>
    <property type="evidence" value="ECO:0007669"/>
    <property type="project" value="TreeGrafter"/>
</dbReference>
<dbReference type="SUPFAM" id="SSF52540">
    <property type="entry name" value="P-loop containing nucleoside triphosphate hydrolases"/>
    <property type="match status" value="1"/>
</dbReference>
<dbReference type="GO" id="GO:0004016">
    <property type="term" value="F:adenylate cyclase activity"/>
    <property type="evidence" value="ECO:0007669"/>
    <property type="project" value="TreeGrafter"/>
</dbReference>
<dbReference type="InterPro" id="IPR027417">
    <property type="entry name" value="P-loop_NTPase"/>
</dbReference>
<gene>
    <name evidence="6" type="ORF">MOP44_16275</name>
</gene>
<evidence type="ECO:0000256" key="2">
    <source>
        <dbReference type="ARBA" id="ARBA00022840"/>
    </source>
</evidence>
<feature type="domain" description="OmpR/PhoB-type" evidence="5">
    <location>
        <begin position="1"/>
        <end position="97"/>
    </location>
</feature>
<accession>A0A9J7BHC7</accession>
<feature type="DNA-binding region" description="OmpR/PhoB-type" evidence="4">
    <location>
        <begin position="1"/>
        <end position="97"/>
    </location>
</feature>
<dbReference type="GO" id="GO:0003677">
    <property type="term" value="F:DNA binding"/>
    <property type="evidence" value="ECO:0007669"/>
    <property type="project" value="UniProtKB-UniRule"/>
</dbReference>
<reference evidence="6" key="1">
    <citation type="submission" date="2021-04" db="EMBL/GenBank/DDBJ databases">
        <title>Phylogenetic analysis of Acidobacteriaceae.</title>
        <authorList>
            <person name="Qiu L."/>
            <person name="Zhang Q."/>
        </authorList>
    </citation>
    <scope>NUCLEOTIDE SEQUENCE</scope>
    <source>
        <strain evidence="6">DSM 25168</strain>
    </source>
</reference>
<evidence type="ECO:0000256" key="4">
    <source>
        <dbReference type="PROSITE-ProRule" id="PRU01091"/>
    </source>
</evidence>